<feature type="transmembrane region" description="Helical" evidence="1">
    <location>
        <begin position="12"/>
        <end position="31"/>
    </location>
</feature>
<reference evidence="2" key="1">
    <citation type="submission" date="2021-02" db="EMBL/GenBank/DDBJ databases">
        <authorList>
            <person name="Nowell W R."/>
        </authorList>
    </citation>
    <scope>NUCLEOTIDE SEQUENCE</scope>
</reference>
<dbReference type="AlphaFoldDB" id="A0A815HZ31"/>
<sequence>MKRQLIHVRAVRAIPLVLFLLMTIILIVFILSRDFSECLLPAMKPEDMEFNASTVDQNPKEAFIVFIDCKRPYLELLDVLFDSIHLFSTRPIIAWSLDFELKVNRKKHPRVIVKSTVRKICGPYSIYSCKLFAMVHSGVHYGVQLEADSVVNYNIDVLFDVLHKWPYDLPLAPRHPSDANNYWHFMKQFGVTKRTTPYIHGLFIFTYRAHPFLQNVLKLMLSGHFNGANYDETAMNVMLWKATSNHTMCRYDTYGPSAISDYEHSDRNCTTYCDAAYITFHGQKNARISNDIFKRLQAKVGSPVIQTRSTIKHMQEKGVTCCHEDGLPSSIHPLICTYEHYRSPARSSIVILKKKNTLRIHWPKSGID</sequence>
<dbReference type="OrthoDB" id="9971034at2759"/>
<dbReference type="Proteomes" id="UP000663829">
    <property type="component" value="Unassembled WGS sequence"/>
</dbReference>
<evidence type="ECO:0000313" key="3">
    <source>
        <dbReference type="EMBL" id="CAF4237920.1"/>
    </source>
</evidence>
<keyword evidence="1" id="KW-0472">Membrane</keyword>
<gene>
    <name evidence="2" type="ORF">GPM918_LOCUS31350</name>
    <name evidence="3" type="ORF">SRO942_LOCUS31986</name>
</gene>
<accession>A0A815HZ31</accession>
<name>A0A815HZ31_9BILA</name>
<dbReference type="Proteomes" id="UP000681722">
    <property type="component" value="Unassembled WGS sequence"/>
</dbReference>
<evidence type="ECO:0000256" key="1">
    <source>
        <dbReference type="SAM" id="Phobius"/>
    </source>
</evidence>
<keyword evidence="4" id="KW-1185">Reference proteome</keyword>
<protein>
    <submittedName>
        <fullName evidence="2">Uncharacterized protein</fullName>
    </submittedName>
</protein>
<keyword evidence="1" id="KW-0812">Transmembrane</keyword>
<keyword evidence="1" id="KW-1133">Transmembrane helix</keyword>
<comment type="caution">
    <text evidence="2">The sequence shown here is derived from an EMBL/GenBank/DDBJ whole genome shotgun (WGS) entry which is preliminary data.</text>
</comment>
<evidence type="ECO:0000313" key="4">
    <source>
        <dbReference type="Proteomes" id="UP000663829"/>
    </source>
</evidence>
<organism evidence="2 4">
    <name type="scientific">Didymodactylos carnosus</name>
    <dbReference type="NCBI Taxonomy" id="1234261"/>
    <lineage>
        <taxon>Eukaryota</taxon>
        <taxon>Metazoa</taxon>
        <taxon>Spiralia</taxon>
        <taxon>Gnathifera</taxon>
        <taxon>Rotifera</taxon>
        <taxon>Eurotatoria</taxon>
        <taxon>Bdelloidea</taxon>
        <taxon>Philodinida</taxon>
        <taxon>Philodinidae</taxon>
        <taxon>Didymodactylos</taxon>
    </lineage>
</organism>
<dbReference type="EMBL" id="CAJOBC010069598">
    <property type="protein sequence ID" value="CAF4237920.1"/>
    <property type="molecule type" value="Genomic_DNA"/>
</dbReference>
<dbReference type="EMBL" id="CAJNOQ010015378">
    <property type="protein sequence ID" value="CAF1360426.1"/>
    <property type="molecule type" value="Genomic_DNA"/>
</dbReference>
<evidence type="ECO:0000313" key="2">
    <source>
        <dbReference type="EMBL" id="CAF1360426.1"/>
    </source>
</evidence>
<proteinExistence type="predicted"/>